<feature type="transmembrane region" description="Helical" evidence="2">
    <location>
        <begin position="257"/>
        <end position="281"/>
    </location>
</feature>
<feature type="repeat" description="TPR" evidence="1">
    <location>
        <begin position="359"/>
        <end position="392"/>
    </location>
</feature>
<organism evidence="4 5">
    <name type="scientific">Candidatus Sherwoodlollariibacterium unditelluris</name>
    <dbReference type="NCBI Taxonomy" id="1974757"/>
    <lineage>
        <taxon>Bacteria</taxon>
        <taxon>Pseudomonadati</taxon>
        <taxon>Candidatus Omnitrophota</taxon>
        <taxon>Candidatus Sherwoodlollariibacterium</taxon>
    </lineage>
</organism>
<dbReference type="Gene3D" id="1.25.40.10">
    <property type="entry name" value="Tetratricopeptide repeat domain"/>
    <property type="match status" value="2"/>
</dbReference>
<feature type="domain" description="CHAT" evidence="3">
    <location>
        <begin position="24"/>
        <end position="234"/>
    </location>
</feature>
<dbReference type="Gene3D" id="3.40.50.1460">
    <property type="match status" value="1"/>
</dbReference>
<comment type="caution">
    <text evidence="4">The sequence shown here is derived from an EMBL/GenBank/DDBJ whole genome shotgun (WGS) entry which is preliminary data.</text>
</comment>
<evidence type="ECO:0000313" key="4">
    <source>
        <dbReference type="EMBL" id="PIP19365.1"/>
    </source>
</evidence>
<evidence type="ECO:0000313" key="5">
    <source>
        <dbReference type="Proteomes" id="UP000231292"/>
    </source>
</evidence>
<keyword evidence="2" id="KW-1133">Transmembrane helix</keyword>
<dbReference type="PROSITE" id="PS50005">
    <property type="entry name" value="TPR"/>
    <property type="match status" value="3"/>
</dbReference>
<dbReference type="InterPro" id="IPR019734">
    <property type="entry name" value="TPR_rpt"/>
</dbReference>
<keyword evidence="2" id="KW-0812">Transmembrane</keyword>
<dbReference type="SUPFAM" id="SSF48452">
    <property type="entry name" value="TPR-like"/>
    <property type="match status" value="2"/>
</dbReference>
<gene>
    <name evidence="4" type="ORF">COX41_03275</name>
</gene>
<keyword evidence="2" id="KW-0472">Membrane</keyword>
<feature type="non-terminal residue" evidence="4">
    <location>
        <position position="1"/>
    </location>
</feature>
<evidence type="ECO:0000256" key="2">
    <source>
        <dbReference type="SAM" id="Phobius"/>
    </source>
</evidence>
<dbReference type="PANTHER" id="PTHR10098">
    <property type="entry name" value="RAPSYN-RELATED"/>
    <property type="match status" value="1"/>
</dbReference>
<reference evidence="4 5" key="1">
    <citation type="submission" date="2017-09" db="EMBL/GenBank/DDBJ databases">
        <title>Depth-based differentiation of microbial function through sediment-hosted aquifers and enrichment of novel symbionts in the deep terrestrial subsurface.</title>
        <authorList>
            <person name="Probst A.J."/>
            <person name="Ladd B."/>
            <person name="Jarett J.K."/>
            <person name="Geller-Mcgrath D.E."/>
            <person name="Sieber C.M."/>
            <person name="Emerson J.B."/>
            <person name="Anantharaman K."/>
            <person name="Thomas B.C."/>
            <person name="Malmstrom R."/>
            <person name="Stieglmeier M."/>
            <person name="Klingl A."/>
            <person name="Woyke T."/>
            <person name="Ryan C.M."/>
            <person name="Banfield J.F."/>
        </authorList>
    </citation>
    <scope>NUCLEOTIDE SEQUENCE [LARGE SCALE GENOMIC DNA]</scope>
    <source>
        <strain evidence="4">CG23_combo_of_CG06-09_8_20_14_all_41_10</strain>
    </source>
</reference>
<sequence>LYDGTNFLSLEFNLGRLVRTESKAAPLDYRSLGQVSKMLILANPTNDLKAAYLEGLNIKTQLDRKRPNIRVDFKSTNIDKLYVKKNICDYDIVHFAGHCEYDYNNPKESGWVLSDGNFSTQDILRLGSGLALPALIFSNACHSAPLSKECLIDMDYQRKSYSLASAFLFSGVRHYLGSIRKIEDAASLAFAKEFYHNLTLGKSLGASLRLARIKLVKDYGIFATHWANYLLYGDPGFILFKPKPVKIKKRIVLPKKWVIRSLSILALTSVFIFLCFFLPTLNPNTYILFLRSQALFAKGANQQMIVMGQRIIAKDKSFLGIYPMLADAYHKLGDKDNAIKYSFDYAILAEKKNDLRSQASADTSIGWFYQLDGDYAKAKEFYDKALNLSRKSKDKLNEAIALRKLAVWNIDNKNYDLALELLTKSSEINRQRQYLKEHRHNLACDYFNIGLVFENKNDFDPAEEFYCKSRLLFEKLNLKNELSDCYFNLGEVYLFKKQYQKALNSYAAGLKIDQVGGNKLSLASDYNMLGELYLEMDNFPEAETNFNSALALAEGIKSRPDIAAACRNLGILYKKTGKKNKCMEYLRRAEEIYGIIDPLTYEEVKKEILSLD</sequence>
<protein>
    <recommendedName>
        <fullName evidence="3">CHAT domain-containing protein</fullName>
    </recommendedName>
</protein>
<dbReference type="Pfam" id="PF12770">
    <property type="entry name" value="CHAT"/>
    <property type="match status" value="1"/>
</dbReference>
<dbReference type="SMART" id="SM00028">
    <property type="entry name" value="TPR"/>
    <property type="match status" value="7"/>
</dbReference>
<dbReference type="InterPro" id="IPR024983">
    <property type="entry name" value="CHAT_dom"/>
</dbReference>
<name>A0A2G9YJG3_9BACT</name>
<dbReference type="Pfam" id="PF13424">
    <property type="entry name" value="TPR_12"/>
    <property type="match status" value="2"/>
</dbReference>
<feature type="repeat" description="TPR" evidence="1">
    <location>
        <begin position="483"/>
        <end position="516"/>
    </location>
</feature>
<keyword evidence="1" id="KW-0802">TPR repeat</keyword>
<evidence type="ECO:0000259" key="3">
    <source>
        <dbReference type="Pfam" id="PF12770"/>
    </source>
</evidence>
<proteinExistence type="predicted"/>
<dbReference type="AlphaFoldDB" id="A0A2G9YJG3"/>
<dbReference type="EMBL" id="PCRK01000076">
    <property type="protein sequence ID" value="PIP19365.1"/>
    <property type="molecule type" value="Genomic_DNA"/>
</dbReference>
<dbReference type="InterPro" id="IPR011990">
    <property type="entry name" value="TPR-like_helical_dom_sf"/>
</dbReference>
<dbReference type="Pfam" id="PF13181">
    <property type="entry name" value="TPR_8"/>
    <property type="match status" value="3"/>
</dbReference>
<accession>A0A2G9YJG3</accession>
<dbReference type="Proteomes" id="UP000231292">
    <property type="component" value="Unassembled WGS sequence"/>
</dbReference>
<evidence type="ECO:0000256" key="1">
    <source>
        <dbReference type="PROSITE-ProRule" id="PRU00339"/>
    </source>
</evidence>
<feature type="repeat" description="TPR" evidence="1">
    <location>
        <begin position="523"/>
        <end position="556"/>
    </location>
</feature>